<feature type="transmembrane region" description="Helical" evidence="3">
    <location>
        <begin position="151"/>
        <end position="170"/>
    </location>
</feature>
<accession>A0A7M7NST3</accession>
<sequence>MGACTRMETYSDLLKDRLASNWGWMVVMMSWILFIVIFGIMYSYGILFVESQAEFESSATLTGWAGSIPIGLTVLLAPPMNVIIDRFGYRPVAVMSLVIASAGVVATSFVPNMLLVYVTYSLMFGCGSGAIFLVVMSLVVHYFPSKNCVRALAVTLSGTSIGMLSFAPFLRLLIDRFGWRTTLRIIGSLYFILGIPCVASFVPSSPDIAPSVKGQQTDGDGRRMKDIQTSVETHDDCSNQDSSTHNNAGDSTDEKHGVVEKYSPKKVSVDGEKPEDRPVISSSTQHSLYEEDTSMMQRLRQAMTYPELSFISVAVIINGLADCFYYVNMVSYMVSVGFTETDGARILSVIGASTAVGKITLSFVSEWLPFPVYYVMLIASVVSCVVMCCFLVIKNLALMFCLAAVIGGVMISTTAVVTYSIPSTFFGPERSQQTWPVILFCNGVGLMCGSLVGQSIDRTGSYRSAIWTFIGLYIVVCLLLIAAPLYQRTFAPKRYVVQELHRVKRLDIKKKGVEQEDTSEKFADISKFSGTNYEVVYERVSTV</sequence>
<dbReference type="Gene3D" id="1.20.1250.20">
    <property type="entry name" value="MFS general substrate transporter like domains"/>
    <property type="match status" value="2"/>
</dbReference>
<proteinExistence type="predicted"/>
<dbReference type="Pfam" id="PF07690">
    <property type="entry name" value="MFS_1"/>
    <property type="match status" value="1"/>
</dbReference>
<evidence type="ECO:0000256" key="3">
    <source>
        <dbReference type="SAM" id="Phobius"/>
    </source>
</evidence>
<keyword evidence="6" id="KW-1185">Reference proteome</keyword>
<feature type="transmembrane region" description="Helical" evidence="3">
    <location>
        <begin position="400"/>
        <end position="421"/>
    </location>
</feature>
<feature type="transmembrane region" description="Helical" evidence="3">
    <location>
        <begin position="433"/>
        <end position="453"/>
    </location>
</feature>
<dbReference type="GO" id="GO:0005886">
    <property type="term" value="C:plasma membrane"/>
    <property type="evidence" value="ECO:0000318"/>
    <property type="project" value="GO_Central"/>
</dbReference>
<reference evidence="6" key="1">
    <citation type="submission" date="2015-02" db="EMBL/GenBank/DDBJ databases">
        <title>Genome sequencing for Strongylocentrotus purpuratus.</title>
        <authorList>
            <person name="Murali S."/>
            <person name="Liu Y."/>
            <person name="Vee V."/>
            <person name="English A."/>
            <person name="Wang M."/>
            <person name="Skinner E."/>
            <person name="Han Y."/>
            <person name="Muzny D.M."/>
            <person name="Worley K.C."/>
            <person name="Gibbs R.A."/>
        </authorList>
    </citation>
    <scope>NUCLEOTIDE SEQUENCE</scope>
</reference>
<feature type="transmembrane region" description="Helical" evidence="3">
    <location>
        <begin position="305"/>
        <end position="327"/>
    </location>
</feature>
<feature type="transmembrane region" description="Helical" evidence="3">
    <location>
        <begin position="465"/>
        <end position="486"/>
    </location>
</feature>
<evidence type="ECO:0000256" key="1">
    <source>
        <dbReference type="ARBA" id="ARBA00004141"/>
    </source>
</evidence>
<dbReference type="GeneID" id="105442724"/>
<feature type="compositionally biased region" description="Basic and acidic residues" evidence="2">
    <location>
        <begin position="252"/>
        <end position="278"/>
    </location>
</feature>
<feature type="domain" description="Major facilitator superfamily (MFS) profile" evidence="4">
    <location>
        <begin position="25"/>
        <end position="495"/>
    </location>
</feature>
<dbReference type="PROSITE" id="PS50850">
    <property type="entry name" value="MFS"/>
    <property type="match status" value="1"/>
</dbReference>
<evidence type="ECO:0000313" key="5">
    <source>
        <dbReference type="EnsemblMetazoa" id="XP_030841186"/>
    </source>
</evidence>
<dbReference type="PANTHER" id="PTHR11360">
    <property type="entry name" value="MONOCARBOXYLATE TRANSPORTER"/>
    <property type="match status" value="1"/>
</dbReference>
<keyword evidence="3" id="KW-1133">Transmembrane helix</keyword>
<dbReference type="OrthoDB" id="5963921at2759"/>
<dbReference type="InterPro" id="IPR036259">
    <property type="entry name" value="MFS_trans_sf"/>
</dbReference>
<dbReference type="InterPro" id="IPR050327">
    <property type="entry name" value="Proton-linked_MCT"/>
</dbReference>
<evidence type="ECO:0000313" key="6">
    <source>
        <dbReference type="Proteomes" id="UP000007110"/>
    </source>
</evidence>
<dbReference type="GO" id="GO:0008028">
    <property type="term" value="F:monocarboxylic acid transmembrane transporter activity"/>
    <property type="evidence" value="ECO:0000318"/>
    <property type="project" value="GO_Central"/>
</dbReference>
<dbReference type="KEGG" id="spu:105442724"/>
<organism evidence="5 6">
    <name type="scientific">Strongylocentrotus purpuratus</name>
    <name type="common">Purple sea urchin</name>
    <dbReference type="NCBI Taxonomy" id="7668"/>
    <lineage>
        <taxon>Eukaryota</taxon>
        <taxon>Metazoa</taxon>
        <taxon>Echinodermata</taxon>
        <taxon>Eleutherozoa</taxon>
        <taxon>Echinozoa</taxon>
        <taxon>Echinoidea</taxon>
        <taxon>Euechinoidea</taxon>
        <taxon>Echinacea</taxon>
        <taxon>Camarodonta</taxon>
        <taxon>Echinidea</taxon>
        <taxon>Strongylocentrotidae</taxon>
        <taxon>Strongylocentrotus</taxon>
    </lineage>
</organism>
<protein>
    <recommendedName>
        <fullName evidence="4">Major facilitator superfamily (MFS) profile domain-containing protein</fullName>
    </recommendedName>
</protein>
<feature type="transmembrane region" description="Helical" evidence="3">
    <location>
        <begin position="21"/>
        <end position="44"/>
    </location>
</feature>
<dbReference type="RefSeq" id="XP_030841186.1">
    <property type="nucleotide sequence ID" value="XM_030985326.1"/>
</dbReference>
<evidence type="ECO:0000256" key="2">
    <source>
        <dbReference type="SAM" id="MobiDB-lite"/>
    </source>
</evidence>
<dbReference type="PANTHER" id="PTHR11360:SF172">
    <property type="entry name" value="MAJOR FACILITATOR SUPERFAMILY (MFS) PROFILE DOMAIN-CONTAINING PROTEIN"/>
    <property type="match status" value="1"/>
</dbReference>
<dbReference type="InterPro" id="IPR011701">
    <property type="entry name" value="MFS"/>
</dbReference>
<dbReference type="OMA" id="SIWRHEL"/>
<dbReference type="InterPro" id="IPR020846">
    <property type="entry name" value="MFS_dom"/>
</dbReference>
<dbReference type="Proteomes" id="UP000007110">
    <property type="component" value="Unassembled WGS sequence"/>
</dbReference>
<feature type="region of interest" description="Disordered" evidence="2">
    <location>
        <begin position="230"/>
        <end position="286"/>
    </location>
</feature>
<feature type="compositionally biased region" description="Polar residues" evidence="2">
    <location>
        <begin position="239"/>
        <end position="250"/>
    </location>
</feature>
<feature type="transmembrane region" description="Helical" evidence="3">
    <location>
        <begin position="372"/>
        <end position="393"/>
    </location>
</feature>
<name>A0A7M7NST3_STRPU</name>
<dbReference type="SUPFAM" id="SSF103473">
    <property type="entry name" value="MFS general substrate transporter"/>
    <property type="match status" value="1"/>
</dbReference>
<keyword evidence="3" id="KW-0472">Membrane</keyword>
<dbReference type="EnsemblMetazoa" id="XM_030985326">
    <property type="protein sequence ID" value="XP_030841186"/>
    <property type="gene ID" value="LOC105442724"/>
</dbReference>
<reference evidence="5" key="2">
    <citation type="submission" date="2021-01" db="UniProtKB">
        <authorList>
            <consortium name="EnsemblMetazoa"/>
        </authorList>
    </citation>
    <scope>IDENTIFICATION</scope>
</reference>
<dbReference type="AlphaFoldDB" id="A0A7M7NST3"/>
<dbReference type="InParanoid" id="A0A7M7NST3"/>
<feature type="transmembrane region" description="Helical" evidence="3">
    <location>
        <begin position="64"/>
        <end position="84"/>
    </location>
</feature>
<feature type="transmembrane region" description="Helical" evidence="3">
    <location>
        <begin position="91"/>
        <end position="111"/>
    </location>
</feature>
<feature type="transmembrane region" description="Helical" evidence="3">
    <location>
        <begin position="117"/>
        <end position="139"/>
    </location>
</feature>
<feature type="transmembrane region" description="Helical" evidence="3">
    <location>
        <begin position="182"/>
        <end position="202"/>
    </location>
</feature>
<keyword evidence="3" id="KW-0812">Transmembrane</keyword>
<comment type="subcellular location">
    <subcellularLocation>
        <location evidence="1">Membrane</location>
        <topology evidence="1">Multi-pass membrane protein</topology>
    </subcellularLocation>
</comment>
<evidence type="ECO:0000259" key="4">
    <source>
        <dbReference type="PROSITE" id="PS50850"/>
    </source>
</evidence>